<dbReference type="Pfam" id="PF12697">
    <property type="entry name" value="Abhydrolase_6"/>
    <property type="match status" value="1"/>
</dbReference>
<reference evidence="3 4" key="2">
    <citation type="submission" date="2023-10" db="EMBL/GenBank/DDBJ databases">
        <authorList>
            <person name="Han X.F."/>
        </authorList>
    </citation>
    <scope>NUCLEOTIDE SEQUENCE [LARGE SCALE GENOMIC DNA]</scope>
    <source>
        <strain evidence="3 4">KCTC 39840</strain>
    </source>
</reference>
<gene>
    <name evidence="3" type="ORF">R7226_28740</name>
</gene>
<keyword evidence="3" id="KW-0378">Hydrolase</keyword>
<dbReference type="SUPFAM" id="SSF53474">
    <property type="entry name" value="alpha/beta-Hydrolases"/>
    <property type="match status" value="2"/>
</dbReference>
<evidence type="ECO:0000313" key="3">
    <source>
        <dbReference type="EMBL" id="MDW5598381.1"/>
    </source>
</evidence>
<protein>
    <submittedName>
        <fullName evidence="3">Alpha/beta fold hydrolase</fullName>
    </submittedName>
</protein>
<feature type="domain" description="Alpha/beta hydrolase fold-3" evidence="1">
    <location>
        <begin position="320"/>
        <end position="528"/>
    </location>
</feature>
<dbReference type="Pfam" id="PF07859">
    <property type="entry name" value="Abhydrolase_3"/>
    <property type="match status" value="1"/>
</dbReference>
<dbReference type="InterPro" id="IPR013094">
    <property type="entry name" value="AB_hydrolase_3"/>
</dbReference>
<proteinExistence type="predicted"/>
<evidence type="ECO:0000259" key="2">
    <source>
        <dbReference type="Pfam" id="PF12697"/>
    </source>
</evidence>
<dbReference type="EMBL" id="JAWSTH010000137">
    <property type="protein sequence ID" value="MDW5598381.1"/>
    <property type="molecule type" value="Genomic_DNA"/>
</dbReference>
<dbReference type="PANTHER" id="PTHR37017">
    <property type="entry name" value="AB HYDROLASE-1 DOMAIN-CONTAINING PROTEIN-RELATED"/>
    <property type="match status" value="1"/>
</dbReference>
<dbReference type="InterPro" id="IPR000073">
    <property type="entry name" value="AB_hydrolase_1"/>
</dbReference>
<comment type="caution">
    <text evidence="3">The sequence shown here is derived from an EMBL/GenBank/DDBJ whole genome shotgun (WGS) entry which is preliminary data.</text>
</comment>
<organism evidence="3 4">
    <name type="scientific">Conexibacter stalactiti</name>
    <dbReference type="NCBI Taxonomy" id="1940611"/>
    <lineage>
        <taxon>Bacteria</taxon>
        <taxon>Bacillati</taxon>
        <taxon>Actinomycetota</taxon>
        <taxon>Thermoleophilia</taxon>
        <taxon>Solirubrobacterales</taxon>
        <taxon>Conexibacteraceae</taxon>
        <taxon>Conexibacter</taxon>
    </lineage>
</organism>
<sequence length="556" mass="57749">MSVSAAAPTVVLVHGAFADASSWSGVHAALKADGVTVLAPPNPLRGLAYDAAYLASFVAQIDGPVVLVGHSYGGAVITVAGTADNVVGLVYVAAYALEEGESLGQLQGRFPDSKLAANLSFAPYPIAGADDGTDVSIARDAFPAVFAADVPATTTEFLASAQRPLAAAAFEEPAAAAAWKTTPAWGLVAAADQAINPDVERFGYERAGMTTIEVEGASHAVALSQPDVVAGLIRQALAVAAPAVVLEPAAQAFAEATANPPFLADLGPVEGRKVVDETQAGEIFKPAVDDEWITVPGGPTGEVRVRIVKPQGATGTLPTILYVHGAGWVFGNASTHDRLVRELAVGTGAAIVFPEYDLSPEARYPVAIEQSYAAAQWIVADGASKGLDATRLAVAGDSVGGNMAAALAIMAKQRGDVSFRAQALFYPVTDASFDTASYHQFAEGYWLRRDAMEWFWDQYTTDPAERAQITASPLRATAEDLAGLPKALVINGEADVLRDEGEAYARHLRAAGVDVTATRYGGAIHDFMMVNALRETNAADAAIAQAVGFLTSALEQ</sequence>
<accession>A0ABU4HYH5</accession>
<dbReference type="GO" id="GO:0016787">
    <property type="term" value="F:hydrolase activity"/>
    <property type="evidence" value="ECO:0007669"/>
    <property type="project" value="UniProtKB-KW"/>
</dbReference>
<evidence type="ECO:0000259" key="1">
    <source>
        <dbReference type="Pfam" id="PF07859"/>
    </source>
</evidence>
<name>A0ABU4HYH5_9ACTN</name>
<feature type="domain" description="AB hydrolase-1" evidence="2">
    <location>
        <begin position="10"/>
        <end position="230"/>
    </location>
</feature>
<evidence type="ECO:0000313" key="4">
    <source>
        <dbReference type="Proteomes" id="UP001284601"/>
    </source>
</evidence>
<dbReference type="InterPro" id="IPR029058">
    <property type="entry name" value="AB_hydrolase_fold"/>
</dbReference>
<dbReference type="Gene3D" id="3.40.50.1820">
    <property type="entry name" value="alpha/beta hydrolase"/>
    <property type="match status" value="2"/>
</dbReference>
<keyword evidence="4" id="KW-1185">Reference proteome</keyword>
<reference evidence="4" key="1">
    <citation type="submission" date="2023-07" db="EMBL/GenBank/DDBJ databases">
        <title>Conexibacter stalactiti sp. nov., isolated from stalactites in a lava cave and emended description of the genus Conexibacter.</title>
        <authorList>
            <person name="Lee S.D."/>
        </authorList>
    </citation>
    <scope>NUCLEOTIDE SEQUENCE [LARGE SCALE GENOMIC DNA]</scope>
    <source>
        <strain evidence="4">KCTC 39840</strain>
    </source>
</reference>
<dbReference type="InterPro" id="IPR052897">
    <property type="entry name" value="Sec-Metab_Biosynth_Hydrolase"/>
</dbReference>
<dbReference type="Proteomes" id="UP001284601">
    <property type="component" value="Unassembled WGS sequence"/>
</dbReference>
<dbReference type="PANTHER" id="PTHR37017:SF11">
    <property type="entry name" value="ESTERASE_LIPASE_THIOESTERASE DOMAIN-CONTAINING PROTEIN"/>
    <property type="match status" value="1"/>
</dbReference>